<protein>
    <submittedName>
        <fullName evidence="2">Uncharacterized protein</fullName>
    </submittedName>
</protein>
<proteinExistence type="predicted"/>
<dbReference type="OrthoDB" id="3866073at2759"/>
<evidence type="ECO:0000256" key="1">
    <source>
        <dbReference type="SAM" id="MobiDB-lite"/>
    </source>
</evidence>
<organism evidence="2 3">
    <name type="scientific">Elsinoe ampelina</name>
    <dbReference type="NCBI Taxonomy" id="302913"/>
    <lineage>
        <taxon>Eukaryota</taxon>
        <taxon>Fungi</taxon>
        <taxon>Dikarya</taxon>
        <taxon>Ascomycota</taxon>
        <taxon>Pezizomycotina</taxon>
        <taxon>Dothideomycetes</taxon>
        <taxon>Dothideomycetidae</taxon>
        <taxon>Myriangiales</taxon>
        <taxon>Elsinoaceae</taxon>
        <taxon>Elsinoe</taxon>
    </lineage>
</organism>
<name>A0A6A6G3L5_9PEZI</name>
<dbReference type="EMBL" id="ML992513">
    <property type="protein sequence ID" value="KAF2220169.1"/>
    <property type="molecule type" value="Genomic_DNA"/>
</dbReference>
<evidence type="ECO:0000313" key="2">
    <source>
        <dbReference type="EMBL" id="KAF2220169.1"/>
    </source>
</evidence>
<gene>
    <name evidence="2" type="ORF">BDZ85DRAFT_267287</name>
</gene>
<reference evidence="3" key="1">
    <citation type="journal article" date="2020" name="Stud. Mycol.">
        <title>101 Dothideomycetes genomes: A test case for predicting lifestyles and emergence of pathogens.</title>
        <authorList>
            <person name="Haridas S."/>
            <person name="Albert R."/>
            <person name="Binder M."/>
            <person name="Bloem J."/>
            <person name="LaButti K."/>
            <person name="Salamov A."/>
            <person name="Andreopoulos B."/>
            <person name="Baker S."/>
            <person name="Barry K."/>
            <person name="Bills G."/>
            <person name="Bluhm B."/>
            <person name="Cannon C."/>
            <person name="Castanera R."/>
            <person name="Culley D."/>
            <person name="Daum C."/>
            <person name="Ezra D."/>
            <person name="Gonzalez J."/>
            <person name="Henrissat B."/>
            <person name="Kuo A."/>
            <person name="Liang C."/>
            <person name="Lipzen A."/>
            <person name="Lutzoni F."/>
            <person name="Magnuson J."/>
            <person name="Mondo S."/>
            <person name="Nolan M."/>
            <person name="Ohm R."/>
            <person name="Pangilinan J."/>
            <person name="Park H.-J."/>
            <person name="Ramirez L."/>
            <person name="Alfaro M."/>
            <person name="Sun H."/>
            <person name="Tritt A."/>
            <person name="Yoshinaga Y."/>
            <person name="Zwiers L.-H."/>
            <person name="Turgeon B."/>
            <person name="Goodwin S."/>
            <person name="Spatafora J."/>
            <person name="Crous P."/>
            <person name="Grigoriev I."/>
        </authorList>
    </citation>
    <scope>NUCLEOTIDE SEQUENCE [LARGE SCALE GENOMIC DNA]</scope>
    <source>
        <strain evidence="3">CECT 20119</strain>
    </source>
</reference>
<evidence type="ECO:0000313" key="3">
    <source>
        <dbReference type="Proteomes" id="UP000799538"/>
    </source>
</evidence>
<feature type="region of interest" description="Disordered" evidence="1">
    <location>
        <begin position="174"/>
        <end position="275"/>
    </location>
</feature>
<sequence length="365" mass="41382">MKALFEGREALRAGIAIGEVKKRMLDIIRGPEPVADENTQTKWQAACLDGHPRIEDVWTYALPIPWRNGEGNKNDRQVVVPNQWNENKLAPFLHACRYLRPLLVNSEHITAEVLPESIRHTNKQRYASFLLQVKLHARFVTQSNLELFREIHQPRPQNFIPLVKGRPVYKTGADALLSPAGGSSKPASQQVTDGSIGDDLNVRKRKTVHDGMVEHYEDKFPKRSKPSRRMSSPNRPTHSQLATPPIYHRSGRSSHRPKVTMAEGDGGSDHSALTIRPRPTVDDFLREQEDSAWFSPSGMTPEELEDRIEATAIASHHQSELDMVYFAQHSAVRWRTGNASYLPRADERVLYNPEEYEPRGEQGEG</sequence>
<keyword evidence="3" id="KW-1185">Reference proteome</keyword>
<feature type="compositionally biased region" description="Basic residues" evidence="1">
    <location>
        <begin position="249"/>
        <end position="258"/>
    </location>
</feature>
<dbReference type="Proteomes" id="UP000799538">
    <property type="component" value="Unassembled WGS sequence"/>
</dbReference>
<feature type="compositionally biased region" description="Basic and acidic residues" evidence="1">
    <location>
        <begin position="208"/>
        <end position="221"/>
    </location>
</feature>
<accession>A0A6A6G3L5</accession>
<dbReference type="AlphaFoldDB" id="A0A6A6G3L5"/>